<name>A0ABY9WSQ5_9BACT</name>
<sequence>MASTYQLLVDGTPVEADLYEALGSIEVEENADLPGAIQLNLPVSRTEAGDLTYVADSRFKPYANLALVVEVEDRPAECIFDGYVLSHKLHLQRGTVASTLQVWGQDASWLMNLEEKSREWVDVTDAAVANALFGEYGIQPSPDNDADDSPAHTESGHTLMQRATDIQFLRKLARRSGKLCRVVCTQKAGQRTGYFARPDLSAEPSVILPLNDPEAEVVTALDFEWDVSRPTDVAAQQVLTQGSASESASGDASDSGLQPLDERGLADFAGRPMKVMLTTTVDDAGELQQRARALLRESGFFSRCTGEVDVAALKAVLRVGTVVRIDGAGSLHSGKYLVWSVRHTITADSHRMGFVLVRNAVGPAPSGSGGGFF</sequence>
<gene>
    <name evidence="2" type="ORF">F0U60_20335</name>
</gene>
<evidence type="ECO:0000313" key="3">
    <source>
        <dbReference type="Proteomes" id="UP001611383"/>
    </source>
</evidence>
<feature type="compositionally biased region" description="Low complexity" evidence="1">
    <location>
        <begin position="242"/>
        <end position="256"/>
    </location>
</feature>
<keyword evidence="3" id="KW-1185">Reference proteome</keyword>
<evidence type="ECO:0000256" key="1">
    <source>
        <dbReference type="SAM" id="MobiDB-lite"/>
    </source>
</evidence>
<dbReference type="EMBL" id="CP043494">
    <property type="protein sequence ID" value="WNG46204.1"/>
    <property type="molecule type" value="Genomic_DNA"/>
</dbReference>
<evidence type="ECO:0000313" key="2">
    <source>
        <dbReference type="EMBL" id="WNG46204.1"/>
    </source>
</evidence>
<reference evidence="2 3" key="1">
    <citation type="submission" date="2019-08" db="EMBL/GenBank/DDBJ databases">
        <title>Archangium and Cystobacter genomes.</title>
        <authorList>
            <person name="Chen I.-C.K."/>
            <person name="Wielgoss S."/>
        </authorList>
    </citation>
    <scope>NUCLEOTIDE SEQUENCE [LARGE SCALE GENOMIC DNA]</scope>
    <source>
        <strain evidence="2 3">Cbm 6</strain>
    </source>
</reference>
<accession>A0ABY9WSQ5</accession>
<organism evidence="2 3">
    <name type="scientific">Archangium minus</name>
    <dbReference type="NCBI Taxonomy" id="83450"/>
    <lineage>
        <taxon>Bacteria</taxon>
        <taxon>Pseudomonadati</taxon>
        <taxon>Myxococcota</taxon>
        <taxon>Myxococcia</taxon>
        <taxon>Myxococcales</taxon>
        <taxon>Cystobacterineae</taxon>
        <taxon>Archangiaceae</taxon>
        <taxon>Archangium</taxon>
    </lineage>
</organism>
<protein>
    <submittedName>
        <fullName evidence="2">Phage late control D family protein</fullName>
    </submittedName>
</protein>
<dbReference type="Proteomes" id="UP001611383">
    <property type="component" value="Chromosome"/>
</dbReference>
<dbReference type="Pfam" id="PF05954">
    <property type="entry name" value="Phage_GPD"/>
    <property type="match status" value="1"/>
</dbReference>
<feature type="region of interest" description="Disordered" evidence="1">
    <location>
        <begin position="238"/>
        <end position="261"/>
    </location>
</feature>
<proteinExistence type="predicted"/>
<dbReference type="RefSeq" id="WP_395822389.1">
    <property type="nucleotide sequence ID" value="NZ_CP043494.1"/>
</dbReference>
<dbReference type="SUPFAM" id="SSF69279">
    <property type="entry name" value="Phage tail proteins"/>
    <property type="match status" value="1"/>
</dbReference>